<feature type="region of interest" description="Disordered" evidence="1">
    <location>
        <begin position="53"/>
        <end position="125"/>
    </location>
</feature>
<evidence type="ECO:0000313" key="2">
    <source>
        <dbReference type="EMBL" id="KAF2762258.1"/>
    </source>
</evidence>
<dbReference type="AlphaFoldDB" id="A0A6A6WHI8"/>
<feature type="compositionally biased region" description="Low complexity" evidence="1">
    <location>
        <begin position="59"/>
        <end position="73"/>
    </location>
</feature>
<name>A0A6A6WHI8_9PEZI</name>
<keyword evidence="3" id="KW-1185">Reference proteome</keyword>
<gene>
    <name evidence="2" type="ORF">EJ05DRAFT_203459</name>
</gene>
<evidence type="ECO:0000256" key="1">
    <source>
        <dbReference type="SAM" id="MobiDB-lite"/>
    </source>
</evidence>
<organism evidence="2 3">
    <name type="scientific">Pseudovirgaria hyperparasitica</name>
    <dbReference type="NCBI Taxonomy" id="470096"/>
    <lineage>
        <taxon>Eukaryota</taxon>
        <taxon>Fungi</taxon>
        <taxon>Dikarya</taxon>
        <taxon>Ascomycota</taxon>
        <taxon>Pezizomycotina</taxon>
        <taxon>Dothideomycetes</taxon>
        <taxon>Dothideomycetes incertae sedis</taxon>
        <taxon>Acrospermales</taxon>
        <taxon>Acrospermaceae</taxon>
        <taxon>Pseudovirgaria</taxon>
    </lineage>
</organism>
<sequence length="209" mass="24520">MYACCHSPIYTSSCLLRSLSHLDRQTHRHTNSQTFVTHRTTNRQPAFHFLLFNQKPHQRNQTTNQTPTTKNAPLNPPRPPPHPRHHNNSLLPRRHKLLPRRHPLPLRGPRPILHPLPQPRHDPSPQRPVIHCTLLPPQRPFIRRIHCRKHHIHHPIHHPISTLLVRPRYPVLYSSNPGAILLRPGWEYDGVDYPYAACDWVVWVCGGWE</sequence>
<dbReference type="GeneID" id="54480815"/>
<dbReference type="EMBL" id="ML996566">
    <property type="protein sequence ID" value="KAF2762258.1"/>
    <property type="molecule type" value="Genomic_DNA"/>
</dbReference>
<protein>
    <submittedName>
        <fullName evidence="2">Uncharacterized protein</fullName>
    </submittedName>
</protein>
<feature type="compositionally biased region" description="Basic residues" evidence="1">
    <location>
        <begin position="81"/>
        <end position="104"/>
    </location>
</feature>
<dbReference type="RefSeq" id="XP_033604709.1">
    <property type="nucleotide sequence ID" value="XM_033739761.1"/>
</dbReference>
<accession>A0A6A6WHI8</accession>
<feature type="compositionally biased region" description="Pro residues" evidence="1">
    <location>
        <begin position="106"/>
        <end position="118"/>
    </location>
</feature>
<dbReference type="Proteomes" id="UP000799437">
    <property type="component" value="Unassembled WGS sequence"/>
</dbReference>
<reference evidence="2" key="1">
    <citation type="journal article" date="2020" name="Stud. Mycol.">
        <title>101 Dothideomycetes genomes: a test case for predicting lifestyles and emergence of pathogens.</title>
        <authorList>
            <person name="Haridas S."/>
            <person name="Albert R."/>
            <person name="Binder M."/>
            <person name="Bloem J."/>
            <person name="Labutti K."/>
            <person name="Salamov A."/>
            <person name="Andreopoulos B."/>
            <person name="Baker S."/>
            <person name="Barry K."/>
            <person name="Bills G."/>
            <person name="Bluhm B."/>
            <person name="Cannon C."/>
            <person name="Castanera R."/>
            <person name="Culley D."/>
            <person name="Daum C."/>
            <person name="Ezra D."/>
            <person name="Gonzalez J."/>
            <person name="Henrissat B."/>
            <person name="Kuo A."/>
            <person name="Liang C."/>
            <person name="Lipzen A."/>
            <person name="Lutzoni F."/>
            <person name="Magnuson J."/>
            <person name="Mondo S."/>
            <person name="Nolan M."/>
            <person name="Ohm R."/>
            <person name="Pangilinan J."/>
            <person name="Park H.-J."/>
            <person name="Ramirez L."/>
            <person name="Alfaro M."/>
            <person name="Sun H."/>
            <person name="Tritt A."/>
            <person name="Yoshinaga Y."/>
            <person name="Zwiers L.-H."/>
            <person name="Turgeon B."/>
            <person name="Goodwin S."/>
            <person name="Spatafora J."/>
            <person name="Crous P."/>
            <person name="Grigoriev I."/>
        </authorList>
    </citation>
    <scope>NUCLEOTIDE SEQUENCE</scope>
    <source>
        <strain evidence="2">CBS 121739</strain>
    </source>
</reference>
<evidence type="ECO:0000313" key="3">
    <source>
        <dbReference type="Proteomes" id="UP000799437"/>
    </source>
</evidence>
<proteinExistence type="predicted"/>